<organism evidence="11 12">
    <name type="scientific">Nonomuraea composti</name>
    <dbReference type="NCBI Taxonomy" id="2720023"/>
    <lineage>
        <taxon>Bacteria</taxon>
        <taxon>Bacillati</taxon>
        <taxon>Actinomycetota</taxon>
        <taxon>Actinomycetes</taxon>
        <taxon>Streptosporangiales</taxon>
        <taxon>Streptosporangiaceae</taxon>
        <taxon>Nonomuraea</taxon>
    </lineage>
</organism>
<sequence>MRASASASLSMIRRAATVALPALAAAALIAAPAQAQESYLRITTYHGGSTAQWFLTCGPDGGVHPEPGAACDRLEELGGDLDRIRFRPGVACPRIFDPVHVEIRGDYLGEPVDFTDDYPNPCFVERLAAPIVPAV</sequence>
<evidence type="ECO:0000256" key="3">
    <source>
        <dbReference type="ARBA" id="ARBA00011738"/>
    </source>
</evidence>
<dbReference type="Pfam" id="PF00720">
    <property type="entry name" value="SSI"/>
    <property type="match status" value="1"/>
</dbReference>
<accession>A0ABX1AX34</accession>
<dbReference type="Gene3D" id="3.30.350.10">
    <property type="entry name" value="Subtilisin inhibitor-like"/>
    <property type="match status" value="1"/>
</dbReference>
<comment type="caution">
    <text evidence="11">The sequence shown here is derived from an EMBL/GenBank/DDBJ whole genome shotgun (WGS) entry which is preliminary data.</text>
</comment>
<dbReference type="RefSeq" id="WP_168009707.1">
    <property type="nucleotide sequence ID" value="NZ_JAATEP010000007.1"/>
</dbReference>
<keyword evidence="12" id="KW-1185">Reference proteome</keyword>
<dbReference type="SUPFAM" id="SSF55399">
    <property type="entry name" value="Subtilisin inhibitor"/>
    <property type="match status" value="1"/>
</dbReference>
<comment type="similarity">
    <text evidence="2 8">Belongs to the protease inhibitor I16 (SSI) family.</text>
</comment>
<feature type="domain" description="Subtilisin inhibitor" evidence="10">
    <location>
        <begin position="39"/>
        <end position="120"/>
    </location>
</feature>
<dbReference type="PROSITE" id="PS00999">
    <property type="entry name" value="SSI"/>
    <property type="match status" value="1"/>
</dbReference>
<dbReference type="EMBL" id="JAATEP010000007">
    <property type="protein sequence ID" value="NJP90175.1"/>
    <property type="molecule type" value="Genomic_DNA"/>
</dbReference>
<keyword evidence="9" id="KW-0732">Signal</keyword>
<evidence type="ECO:0000313" key="11">
    <source>
        <dbReference type="EMBL" id="NJP90175.1"/>
    </source>
</evidence>
<keyword evidence="4" id="KW-0964">Secreted</keyword>
<evidence type="ECO:0000256" key="1">
    <source>
        <dbReference type="ARBA" id="ARBA00004613"/>
    </source>
</evidence>
<evidence type="ECO:0000259" key="10">
    <source>
        <dbReference type="Pfam" id="PF00720"/>
    </source>
</evidence>
<evidence type="ECO:0000256" key="7">
    <source>
        <dbReference type="ARBA" id="ARBA00023157"/>
    </source>
</evidence>
<evidence type="ECO:0000256" key="6">
    <source>
        <dbReference type="ARBA" id="ARBA00022900"/>
    </source>
</evidence>
<dbReference type="Proteomes" id="UP000696294">
    <property type="component" value="Unassembled WGS sequence"/>
</dbReference>
<dbReference type="InterPro" id="IPR020054">
    <property type="entry name" value="Prot_inh_SSI_I16_CS"/>
</dbReference>
<proteinExistence type="inferred from homology"/>
<keyword evidence="6 8" id="KW-0722">Serine protease inhibitor</keyword>
<evidence type="ECO:0000256" key="2">
    <source>
        <dbReference type="ARBA" id="ARBA00010472"/>
    </source>
</evidence>
<evidence type="ECO:0000256" key="5">
    <source>
        <dbReference type="ARBA" id="ARBA00022690"/>
    </source>
</evidence>
<dbReference type="InterPro" id="IPR036819">
    <property type="entry name" value="Subtilisin_inhibitor-like_sf"/>
</dbReference>
<reference evidence="11 12" key="1">
    <citation type="submission" date="2020-03" db="EMBL/GenBank/DDBJ databases">
        <title>WGS of actinomycetes isolated from Thailand.</title>
        <authorList>
            <person name="Thawai C."/>
        </authorList>
    </citation>
    <scope>NUCLEOTIDE SEQUENCE [LARGE SCALE GENOMIC DNA]</scope>
    <source>
        <strain evidence="11 12">FMUSA5-5</strain>
    </source>
</reference>
<evidence type="ECO:0000256" key="9">
    <source>
        <dbReference type="SAM" id="SignalP"/>
    </source>
</evidence>
<feature type="chain" id="PRO_5046875776" description="Subtilisin inhibitor domain-containing protein" evidence="9">
    <location>
        <begin position="36"/>
        <end position="135"/>
    </location>
</feature>
<evidence type="ECO:0000313" key="12">
    <source>
        <dbReference type="Proteomes" id="UP000696294"/>
    </source>
</evidence>
<evidence type="ECO:0000256" key="4">
    <source>
        <dbReference type="ARBA" id="ARBA00022525"/>
    </source>
</evidence>
<keyword evidence="7" id="KW-1015">Disulfide bond</keyword>
<comment type="subunit">
    <text evidence="3">Homodimer.</text>
</comment>
<comment type="subcellular location">
    <subcellularLocation>
        <location evidence="1">Secreted</location>
    </subcellularLocation>
</comment>
<evidence type="ECO:0000256" key="8">
    <source>
        <dbReference type="RuleBase" id="RU003471"/>
    </source>
</evidence>
<dbReference type="InterPro" id="IPR000691">
    <property type="entry name" value="Prot_inh_I16_SSI"/>
</dbReference>
<name>A0ABX1AX34_9ACTN</name>
<feature type="signal peptide" evidence="9">
    <location>
        <begin position="1"/>
        <end position="35"/>
    </location>
</feature>
<protein>
    <recommendedName>
        <fullName evidence="10">Subtilisin inhibitor domain-containing protein</fullName>
    </recommendedName>
</protein>
<keyword evidence="5 8" id="KW-0646">Protease inhibitor</keyword>
<gene>
    <name evidence="11" type="ORF">HCN51_12070</name>
</gene>
<dbReference type="InterPro" id="IPR023549">
    <property type="entry name" value="Subtilisin_inhibitor"/>
</dbReference>
<dbReference type="PRINTS" id="PR00294">
    <property type="entry name" value="SSBTLNINHBTR"/>
</dbReference>